<dbReference type="Proteomes" id="UP000789920">
    <property type="component" value="Unassembled WGS sequence"/>
</dbReference>
<organism evidence="1 2">
    <name type="scientific">Racocetra persica</name>
    <dbReference type="NCBI Taxonomy" id="160502"/>
    <lineage>
        <taxon>Eukaryota</taxon>
        <taxon>Fungi</taxon>
        <taxon>Fungi incertae sedis</taxon>
        <taxon>Mucoromycota</taxon>
        <taxon>Glomeromycotina</taxon>
        <taxon>Glomeromycetes</taxon>
        <taxon>Diversisporales</taxon>
        <taxon>Gigasporaceae</taxon>
        <taxon>Racocetra</taxon>
    </lineage>
</organism>
<gene>
    <name evidence="1" type="ORF">RPERSI_LOCUS18924</name>
</gene>
<sequence>DFKEYFSKWENGKVLLGTSLSWLVLDIAFYGIGLNNAIILRAIGFGGGEDTYSILWNMSVGNIIITMLGTIPGYWFTVLLVDRWGRKKIQLMGFIVLTVLFVVWGLSYQYIKQKMALFVTIFSLCQLFQNFGPNATTFVVPSEVFPTRYRSTGYGISAASGKLGAIIAQVGFIQLKDIGGKNEFVDRLILIFAFFMFLGIFSTLWIPETNKKTLEKLSNEHPRIVVNRKQTQK</sequence>
<accession>A0ACA9RDU3</accession>
<keyword evidence="2" id="KW-1185">Reference proteome</keyword>
<evidence type="ECO:0000313" key="2">
    <source>
        <dbReference type="Proteomes" id="UP000789920"/>
    </source>
</evidence>
<feature type="non-terminal residue" evidence="1">
    <location>
        <position position="233"/>
    </location>
</feature>
<feature type="non-terminal residue" evidence="1">
    <location>
        <position position="1"/>
    </location>
</feature>
<proteinExistence type="predicted"/>
<name>A0ACA9RDU3_9GLOM</name>
<dbReference type="EMBL" id="CAJVQC010050916">
    <property type="protein sequence ID" value="CAG8789680.1"/>
    <property type="molecule type" value="Genomic_DNA"/>
</dbReference>
<evidence type="ECO:0000313" key="1">
    <source>
        <dbReference type="EMBL" id="CAG8789680.1"/>
    </source>
</evidence>
<protein>
    <submittedName>
        <fullName evidence="1">7654_t:CDS:1</fullName>
    </submittedName>
</protein>
<reference evidence="1" key="1">
    <citation type="submission" date="2021-06" db="EMBL/GenBank/DDBJ databases">
        <authorList>
            <person name="Kallberg Y."/>
            <person name="Tangrot J."/>
            <person name="Rosling A."/>
        </authorList>
    </citation>
    <scope>NUCLEOTIDE SEQUENCE</scope>
    <source>
        <strain evidence="1">MA461A</strain>
    </source>
</reference>
<comment type="caution">
    <text evidence="1">The sequence shown here is derived from an EMBL/GenBank/DDBJ whole genome shotgun (WGS) entry which is preliminary data.</text>
</comment>